<gene>
    <name evidence="1" type="ORF">SAMN05216167_101505</name>
</gene>
<proteinExistence type="predicted"/>
<dbReference type="RefSeq" id="WP_093822864.1">
    <property type="nucleotide sequence ID" value="NZ_FOLQ01000001.1"/>
</dbReference>
<organism evidence="1 2">
    <name type="scientific">Spirosoma endophyticum</name>
    <dbReference type="NCBI Taxonomy" id="662367"/>
    <lineage>
        <taxon>Bacteria</taxon>
        <taxon>Pseudomonadati</taxon>
        <taxon>Bacteroidota</taxon>
        <taxon>Cytophagia</taxon>
        <taxon>Cytophagales</taxon>
        <taxon>Cytophagaceae</taxon>
        <taxon>Spirosoma</taxon>
    </lineage>
</organism>
<evidence type="ECO:0000313" key="1">
    <source>
        <dbReference type="EMBL" id="SFC12397.1"/>
    </source>
</evidence>
<name>A0A1I1GKU3_9BACT</name>
<dbReference type="STRING" id="662367.SAMN05216167_101505"/>
<sequence length="77" mass="8739">MSIISKTLIVGDQLYAQGSWGIVDATIVEITETEAVSDIGFRFPRIFTNGFHFPNDGKGYSMDFNFWFLNSHKPAYK</sequence>
<keyword evidence="2" id="KW-1185">Reference proteome</keyword>
<dbReference type="AlphaFoldDB" id="A0A1I1GKU3"/>
<evidence type="ECO:0000313" key="2">
    <source>
        <dbReference type="Proteomes" id="UP000198598"/>
    </source>
</evidence>
<dbReference type="Proteomes" id="UP000198598">
    <property type="component" value="Unassembled WGS sequence"/>
</dbReference>
<reference evidence="1 2" key="1">
    <citation type="submission" date="2016-10" db="EMBL/GenBank/DDBJ databases">
        <authorList>
            <person name="de Groot N.N."/>
        </authorList>
    </citation>
    <scope>NUCLEOTIDE SEQUENCE [LARGE SCALE GENOMIC DNA]</scope>
    <source>
        <strain evidence="1 2">DSM 26130</strain>
    </source>
</reference>
<protein>
    <submittedName>
        <fullName evidence="1">Uncharacterized protein</fullName>
    </submittedName>
</protein>
<accession>A0A1I1GKU3</accession>
<dbReference type="EMBL" id="FOLQ01000001">
    <property type="protein sequence ID" value="SFC12397.1"/>
    <property type="molecule type" value="Genomic_DNA"/>
</dbReference>